<dbReference type="NCBIfam" id="TIGR01770">
    <property type="entry name" value="NDH_I_N"/>
    <property type="match status" value="1"/>
</dbReference>
<keyword evidence="5" id="KW-1003">Cell membrane</keyword>
<keyword evidence="4 5" id="KW-0472">Membrane</keyword>
<dbReference type="GO" id="GO:0012505">
    <property type="term" value="C:endomembrane system"/>
    <property type="evidence" value="ECO:0007669"/>
    <property type="project" value="UniProtKB-SubCell"/>
</dbReference>
<feature type="transmembrane region" description="Helical" evidence="5">
    <location>
        <begin position="239"/>
        <end position="260"/>
    </location>
</feature>
<evidence type="ECO:0000256" key="4">
    <source>
        <dbReference type="ARBA" id="ARBA00023136"/>
    </source>
</evidence>
<dbReference type="GO" id="GO:0005886">
    <property type="term" value="C:plasma membrane"/>
    <property type="evidence" value="ECO:0007669"/>
    <property type="project" value="UniProtKB-SubCell"/>
</dbReference>
<dbReference type="GO" id="GO:0042773">
    <property type="term" value="P:ATP synthesis coupled electron transport"/>
    <property type="evidence" value="ECO:0007669"/>
    <property type="project" value="InterPro"/>
</dbReference>
<accession>A0A510HGS6</accession>
<gene>
    <name evidence="8" type="primary">nuoN-1</name>
    <name evidence="5" type="synonym">nuoN</name>
    <name evidence="8" type="ORF">RxyAA322_09620</name>
</gene>
<feature type="transmembrane region" description="Helical" evidence="5">
    <location>
        <begin position="362"/>
        <end position="384"/>
    </location>
</feature>
<dbReference type="Proteomes" id="UP000318065">
    <property type="component" value="Chromosome"/>
</dbReference>
<dbReference type="OrthoDB" id="9811718at2"/>
<comment type="subunit">
    <text evidence="5">NDH-1 is composed of 14 different subunits. Subunits NuoA, H, J, K, L, M, N constitute the membrane sector of the complex.</text>
</comment>
<proteinExistence type="inferred from homology"/>
<dbReference type="EC" id="7.1.1.-" evidence="5"/>
<reference evidence="8" key="1">
    <citation type="journal article" date="2019" name="Microbiol. Resour. Announc.">
        <title>Complete Genome Sequence of Rubrobacter xylanophilus Strain AA3-22, Isolated from Arima Onsen in Japan.</title>
        <authorList>
            <person name="Tomariguchi N."/>
            <person name="Miyazaki K."/>
        </authorList>
    </citation>
    <scope>NUCLEOTIDE SEQUENCE [LARGE SCALE GENOMIC DNA]</scope>
    <source>
        <strain evidence="8">AA3-22</strain>
    </source>
</reference>
<keyword evidence="5" id="KW-1278">Translocase</keyword>
<dbReference type="AlphaFoldDB" id="A0A510HGS6"/>
<keyword evidence="2 5" id="KW-0812">Transmembrane</keyword>
<evidence type="ECO:0000256" key="2">
    <source>
        <dbReference type="ARBA" id="ARBA00022692"/>
    </source>
</evidence>
<evidence type="ECO:0000313" key="9">
    <source>
        <dbReference type="Proteomes" id="UP000318065"/>
    </source>
</evidence>
<feature type="transmembrane region" description="Helical" evidence="5">
    <location>
        <begin position="447"/>
        <end position="473"/>
    </location>
</feature>
<organism evidence="8 9">
    <name type="scientific">Rubrobacter xylanophilus</name>
    <dbReference type="NCBI Taxonomy" id="49319"/>
    <lineage>
        <taxon>Bacteria</taxon>
        <taxon>Bacillati</taxon>
        <taxon>Actinomycetota</taxon>
        <taxon>Rubrobacteria</taxon>
        <taxon>Rubrobacterales</taxon>
        <taxon>Rubrobacteraceae</taxon>
        <taxon>Rubrobacter</taxon>
    </lineage>
</organism>
<keyword evidence="9" id="KW-1185">Reference proteome</keyword>
<comment type="function">
    <text evidence="5">NDH-1 shuttles electrons from NADH, via FMN and iron-sulfur (Fe-S) centers, to quinones in the respiratory chain. The immediate electron acceptor for the enzyme in this species is believed to be a menaquinone. Couples the redox reaction to proton translocation (for every two electrons transferred, four hydrogen ions are translocated across the cytoplasmic membrane), and thus conserves the redox energy in a proton gradient.</text>
</comment>
<dbReference type="PANTHER" id="PTHR22773">
    <property type="entry name" value="NADH DEHYDROGENASE"/>
    <property type="match status" value="1"/>
</dbReference>
<feature type="transmembrane region" description="Helical" evidence="5">
    <location>
        <begin position="404"/>
        <end position="426"/>
    </location>
</feature>
<protein>
    <recommendedName>
        <fullName evidence="5">NADH-quinone oxidoreductase subunit N</fullName>
        <ecNumber evidence="5">7.1.1.-</ecNumber>
    </recommendedName>
    <alternativeName>
        <fullName evidence="5">NADH dehydrogenase I subunit N</fullName>
    </alternativeName>
    <alternativeName>
        <fullName evidence="5">NDH-1 subunit N</fullName>
    </alternativeName>
</protein>
<feature type="transmembrane region" description="Helical" evidence="5">
    <location>
        <begin position="203"/>
        <end position="227"/>
    </location>
</feature>
<feature type="domain" description="NADH:quinone oxidoreductase/Mrp antiporter transmembrane" evidence="7">
    <location>
        <begin position="127"/>
        <end position="409"/>
    </location>
</feature>
<evidence type="ECO:0000256" key="6">
    <source>
        <dbReference type="RuleBase" id="RU000320"/>
    </source>
</evidence>
<feature type="transmembrane region" description="Helical" evidence="5">
    <location>
        <begin position="76"/>
        <end position="96"/>
    </location>
</feature>
<feature type="transmembrane region" description="Helical" evidence="5">
    <location>
        <begin position="108"/>
        <end position="125"/>
    </location>
</feature>
<dbReference type="GO" id="GO:0008137">
    <property type="term" value="F:NADH dehydrogenase (ubiquinone) activity"/>
    <property type="evidence" value="ECO:0007669"/>
    <property type="project" value="InterPro"/>
</dbReference>
<feature type="transmembrane region" description="Helical" evidence="5">
    <location>
        <begin position="160"/>
        <end position="183"/>
    </location>
</feature>
<dbReference type="EMBL" id="AP019791">
    <property type="protein sequence ID" value="BBL79108.1"/>
    <property type="molecule type" value="Genomic_DNA"/>
</dbReference>
<evidence type="ECO:0000256" key="1">
    <source>
        <dbReference type="ARBA" id="ARBA00004127"/>
    </source>
</evidence>
<dbReference type="InterPro" id="IPR001750">
    <property type="entry name" value="ND/Mrp_TM"/>
</dbReference>
<keyword evidence="3 5" id="KW-1133">Transmembrane helix</keyword>
<dbReference type="HAMAP" id="MF_00445">
    <property type="entry name" value="NDH1_NuoN_1"/>
    <property type="match status" value="1"/>
</dbReference>
<feature type="transmembrane region" description="Helical" evidence="5">
    <location>
        <begin position="329"/>
        <end position="350"/>
    </location>
</feature>
<evidence type="ECO:0000256" key="5">
    <source>
        <dbReference type="HAMAP-Rule" id="MF_00445"/>
    </source>
</evidence>
<comment type="similarity">
    <text evidence="5">Belongs to the complex I subunit 2 family.</text>
</comment>
<dbReference type="Pfam" id="PF00361">
    <property type="entry name" value="Proton_antipo_M"/>
    <property type="match status" value="1"/>
</dbReference>
<keyword evidence="5" id="KW-0874">Quinone</keyword>
<evidence type="ECO:0000259" key="7">
    <source>
        <dbReference type="Pfam" id="PF00361"/>
    </source>
</evidence>
<dbReference type="GO" id="GO:0048038">
    <property type="term" value="F:quinone binding"/>
    <property type="evidence" value="ECO:0007669"/>
    <property type="project" value="UniProtKB-KW"/>
</dbReference>
<dbReference type="GO" id="GO:0050136">
    <property type="term" value="F:NADH dehydrogenase (quinone) (non-electrogenic) activity"/>
    <property type="evidence" value="ECO:0007669"/>
    <property type="project" value="UniProtKB-UniRule"/>
</dbReference>
<comment type="subcellular location">
    <subcellularLocation>
        <location evidence="5">Cell membrane</location>
        <topology evidence="5">Multi-pass membrane protein</topology>
    </subcellularLocation>
    <subcellularLocation>
        <location evidence="1">Endomembrane system</location>
        <topology evidence="1">Multi-pass membrane protein</topology>
    </subcellularLocation>
    <subcellularLocation>
        <location evidence="6">Membrane</location>
        <topology evidence="6">Multi-pass membrane protein</topology>
    </subcellularLocation>
</comment>
<evidence type="ECO:0000313" key="8">
    <source>
        <dbReference type="EMBL" id="BBL79108.1"/>
    </source>
</evidence>
<name>A0A510HGS6_9ACTN</name>
<dbReference type="InterPro" id="IPR010096">
    <property type="entry name" value="NADH-Q_OxRdtase_suN/2"/>
</dbReference>
<comment type="catalytic activity">
    <reaction evidence="5">
        <text>a quinone + NADH + 5 H(+)(in) = a quinol + NAD(+) + 4 H(+)(out)</text>
        <dbReference type="Rhea" id="RHEA:57888"/>
        <dbReference type="ChEBI" id="CHEBI:15378"/>
        <dbReference type="ChEBI" id="CHEBI:24646"/>
        <dbReference type="ChEBI" id="CHEBI:57540"/>
        <dbReference type="ChEBI" id="CHEBI:57945"/>
        <dbReference type="ChEBI" id="CHEBI:132124"/>
    </reaction>
</comment>
<keyword evidence="5" id="KW-0520">NAD</keyword>
<feature type="transmembrane region" description="Helical" evidence="5">
    <location>
        <begin position="12"/>
        <end position="30"/>
    </location>
</feature>
<feature type="transmembrane region" description="Helical" evidence="5">
    <location>
        <begin position="298"/>
        <end position="317"/>
    </location>
</feature>
<evidence type="ECO:0000256" key="3">
    <source>
        <dbReference type="ARBA" id="ARBA00022989"/>
    </source>
</evidence>
<feature type="transmembrane region" description="Helical" evidence="5">
    <location>
        <begin position="131"/>
        <end position="148"/>
    </location>
</feature>
<keyword evidence="5" id="KW-0813">Transport</keyword>
<feature type="transmembrane region" description="Helical" evidence="5">
    <location>
        <begin position="272"/>
        <end position="291"/>
    </location>
</feature>
<feature type="transmembrane region" description="Helical" evidence="5">
    <location>
        <begin position="42"/>
        <end position="64"/>
    </location>
</feature>
<sequence length="479" mass="49269">MPVTGEDFLGILPELVATGSLLVVLLGGVFAGPRNEALVSGLAALGTLAAFAAAAGMLAAGFSGTFFGGGYAVDGFALYFKLIITATAFFTVIAASRWAGRTGDAPEYMTLVIAVALGGMLLVSMRDLFGVFLAVELATIPSYAMVAFDRRRRESAEGGMKYLITGVIASSFLLYGIVLIYGVSGSANLSRVAEAFGESLSPVAIVGLVLMLSGFAFKVSAAPFHFWTPDAYQGAPTSAAAFLSVAPKAAIFAVLLRILLDGMPQAAPTWTALMAVIAIVTMFVGNLLALRQSNVRRMLAYSSVAHSGYILAAFAALQGEAVPAGVQAVMIYSAAYAVMNLGAFLTIDLVGEEAKSFNGLFATRPALAVAMAVFMAALVGIPPLSGFFGKAWVIYAGVGSGSVLVYAAVASLVVNSVLSVPYYFGIIRNMFQEEPVSEGGPGKGDGGVAFTVYAMAVLTTLFFLGVGPLAALASGSGLL</sequence>